<feature type="signal peptide" evidence="2">
    <location>
        <begin position="1"/>
        <end position="24"/>
    </location>
</feature>
<evidence type="ECO:0000313" key="3">
    <source>
        <dbReference type="EMBL" id="CAJ1066459.1"/>
    </source>
</evidence>
<feature type="chain" id="PRO_5043796594" evidence="2">
    <location>
        <begin position="25"/>
        <end position="450"/>
    </location>
</feature>
<gene>
    <name evidence="3" type="ORF">XNOV1_A004002</name>
</gene>
<dbReference type="EMBL" id="OY660874">
    <property type="protein sequence ID" value="CAJ1066459.1"/>
    <property type="molecule type" value="Genomic_DNA"/>
</dbReference>
<keyword evidence="4" id="KW-1185">Reference proteome</keyword>
<evidence type="ECO:0000256" key="2">
    <source>
        <dbReference type="SAM" id="SignalP"/>
    </source>
</evidence>
<protein>
    <submittedName>
        <fullName evidence="3">LOW QUALITY PROTEIN: uncharacterized protein LOC125005405</fullName>
    </submittedName>
</protein>
<keyword evidence="2" id="KW-0732">Signal</keyword>
<dbReference type="Proteomes" id="UP001178508">
    <property type="component" value="Chromosome 11"/>
</dbReference>
<feature type="region of interest" description="Disordered" evidence="1">
    <location>
        <begin position="40"/>
        <end position="74"/>
    </location>
</feature>
<name>A0AAV1G171_XYRNO</name>
<feature type="region of interest" description="Disordered" evidence="1">
    <location>
        <begin position="370"/>
        <end position="391"/>
    </location>
</feature>
<sequence>MAMICVLHALACMNCSFMPQAVRAARLAEVEQLLSLALSPNHLTPAQPPPHTQSGESKHRVAETTGPTPRKKVKGSSLASKVEKLMAELDSMKSLFLAFWSGTGAEVPVAPDPSVAILEPEDDVLSTAVLATEFAEYEPEVVPQDVASCASVAGYCSLTHSSTGGSKDGSVGAIIPMALACLQLVLPQTQSIPASAFFRCGPAPAKFTVTSSKDYLKELHACWRNFGALSHATSDSQALAAPKFGLGCMPAIEPTIAALIVSPYEALRPDARCPRPQCRVMDDLLSRAYDAAAHVGRIGNSMSHLLLVLSASLQEATLAARFGWQNILSQRHAGEPSTVFQWNLESFLAQRLLRSLSAVQTRQIRQQLSGLQRIAPPPSRPGGSPTAPQHCSHLQAHISGYLGPQHPQPAQQQAQDFWAQGDWPLSDLRCHMLPVAPPEPLEVRGPHAMA</sequence>
<evidence type="ECO:0000256" key="1">
    <source>
        <dbReference type="SAM" id="MobiDB-lite"/>
    </source>
</evidence>
<organism evidence="3 4">
    <name type="scientific">Xyrichtys novacula</name>
    <name type="common">Pearly razorfish</name>
    <name type="synonym">Hemipteronotus novacula</name>
    <dbReference type="NCBI Taxonomy" id="13765"/>
    <lineage>
        <taxon>Eukaryota</taxon>
        <taxon>Metazoa</taxon>
        <taxon>Chordata</taxon>
        <taxon>Craniata</taxon>
        <taxon>Vertebrata</taxon>
        <taxon>Euteleostomi</taxon>
        <taxon>Actinopterygii</taxon>
        <taxon>Neopterygii</taxon>
        <taxon>Teleostei</taxon>
        <taxon>Neoteleostei</taxon>
        <taxon>Acanthomorphata</taxon>
        <taxon>Eupercaria</taxon>
        <taxon>Labriformes</taxon>
        <taxon>Labridae</taxon>
        <taxon>Xyrichtys</taxon>
    </lineage>
</organism>
<accession>A0AAV1G171</accession>
<evidence type="ECO:0000313" key="4">
    <source>
        <dbReference type="Proteomes" id="UP001178508"/>
    </source>
</evidence>
<dbReference type="AlphaFoldDB" id="A0AAV1G171"/>
<proteinExistence type="predicted"/>
<reference evidence="3" key="1">
    <citation type="submission" date="2023-08" db="EMBL/GenBank/DDBJ databases">
        <authorList>
            <person name="Alioto T."/>
            <person name="Alioto T."/>
            <person name="Gomez Garrido J."/>
        </authorList>
    </citation>
    <scope>NUCLEOTIDE SEQUENCE</scope>
</reference>